<feature type="compositionally biased region" description="Low complexity" evidence="1">
    <location>
        <begin position="111"/>
        <end position="137"/>
    </location>
</feature>
<dbReference type="AlphaFoldDB" id="A0AAP0RQF0"/>
<evidence type="ECO:0000256" key="1">
    <source>
        <dbReference type="SAM" id="MobiDB-lite"/>
    </source>
</evidence>
<dbReference type="Proteomes" id="UP001415857">
    <property type="component" value="Unassembled WGS sequence"/>
</dbReference>
<gene>
    <name evidence="2" type="ORF">L1049_013600</name>
</gene>
<name>A0AAP0RQF0_LIQFO</name>
<feature type="region of interest" description="Disordered" evidence="1">
    <location>
        <begin position="110"/>
        <end position="168"/>
    </location>
</feature>
<accession>A0AAP0RQF0</accession>
<reference evidence="2 3" key="1">
    <citation type="journal article" date="2024" name="Plant J.">
        <title>Genome sequences and population genomics reveal climatic adaptation and genomic divergence between two closely related sweetgum species.</title>
        <authorList>
            <person name="Xu W.Q."/>
            <person name="Ren C.Q."/>
            <person name="Zhang X.Y."/>
            <person name="Comes H.P."/>
            <person name="Liu X.H."/>
            <person name="Li Y.G."/>
            <person name="Kettle C.J."/>
            <person name="Jalonen R."/>
            <person name="Gaisberger H."/>
            <person name="Ma Y.Z."/>
            <person name="Qiu Y.X."/>
        </authorList>
    </citation>
    <scope>NUCLEOTIDE SEQUENCE [LARGE SCALE GENOMIC DNA]</scope>
    <source>
        <strain evidence="2">Hangzhou</strain>
    </source>
</reference>
<organism evidence="2 3">
    <name type="scientific">Liquidambar formosana</name>
    <name type="common">Formosan gum</name>
    <dbReference type="NCBI Taxonomy" id="63359"/>
    <lineage>
        <taxon>Eukaryota</taxon>
        <taxon>Viridiplantae</taxon>
        <taxon>Streptophyta</taxon>
        <taxon>Embryophyta</taxon>
        <taxon>Tracheophyta</taxon>
        <taxon>Spermatophyta</taxon>
        <taxon>Magnoliopsida</taxon>
        <taxon>eudicotyledons</taxon>
        <taxon>Gunneridae</taxon>
        <taxon>Pentapetalae</taxon>
        <taxon>Saxifragales</taxon>
        <taxon>Altingiaceae</taxon>
        <taxon>Liquidambar</taxon>
    </lineage>
</organism>
<sequence length="185" mass="20451">MMATSADLPKESPRIKKNGKFSSWSLSREKSMDNSSLEFYHGDSPIAVPFLWESQPGTPKLKFHEAPLPPLTPPPSYFSNTTKKPIKDHSKHKLLHSVFPKLTFRKTHLLPSPASTPSSLSSPSSGSWSSSYSVPSSPVTPRFRGRVPSSRTSFDSRIDEEDDEYGSPVSTLCFSAARGLNVRKV</sequence>
<dbReference type="EMBL" id="JBBPBK010000008">
    <property type="protein sequence ID" value="KAK9279916.1"/>
    <property type="molecule type" value="Genomic_DNA"/>
</dbReference>
<comment type="caution">
    <text evidence="2">The sequence shown here is derived from an EMBL/GenBank/DDBJ whole genome shotgun (WGS) entry which is preliminary data.</text>
</comment>
<evidence type="ECO:0000313" key="2">
    <source>
        <dbReference type="EMBL" id="KAK9279916.1"/>
    </source>
</evidence>
<evidence type="ECO:0000313" key="3">
    <source>
        <dbReference type="Proteomes" id="UP001415857"/>
    </source>
</evidence>
<feature type="region of interest" description="Disordered" evidence="1">
    <location>
        <begin position="61"/>
        <end position="90"/>
    </location>
</feature>
<keyword evidence="3" id="KW-1185">Reference proteome</keyword>
<protein>
    <submittedName>
        <fullName evidence="2">Uncharacterized protein</fullName>
    </submittedName>
</protein>
<dbReference type="PANTHER" id="PTHR33257:SF46">
    <property type="entry name" value="OVATE FAMILY PROTEIN"/>
    <property type="match status" value="1"/>
</dbReference>
<feature type="region of interest" description="Disordered" evidence="1">
    <location>
        <begin position="1"/>
        <end position="28"/>
    </location>
</feature>
<dbReference type="PANTHER" id="PTHR33257">
    <property type="entry name" value="OS05G0165500 PROTEIN"/>
    <property type="match status" value="1"/>
</dbReference>
<feature type="compositionally biased region" description="Pro residues" evidence="1">
    <location>
        <begin position="67"/>
        <end position="76"/>
    </location>
</feature>
<proteinExistence type="predicted"/>